<dbReference type="InterPro" id="IPR055170">
    <property type="entry name" value="GFO_IDH_MocA-like_dom"/>
</dbReference>
<evidence type="ECO:0000259" key="2">
    <source>
        <dbReference type="Pfam" id="PF01408"/>
    </source>
</evidence>
<name>A0A074JQL5_9RHOB</name>
<dbReference type="AlphaFoldDB" id="A0A074JQL5"/>
<sequence>MIAAIRAAQQGTVGWVVSGNADRAQEFAKTHEISQWTTSIADALADEAVQAVYISSTNEKHFAQVMAAIAAGKHVLCEKPLAMTAAQSAEMIAAAKVAGVTLSVNHHLRCAGSHRKIRELIASGAVGRVLSLRLFHAVHLPEHLRDWRLNAPRAGGGAIADLTVHNADTARFLLQEDPCTVVAEMSQSGMGNGVEDSVMSVWTMPSGVMVFSHESFTHPFTESGIEVHGTDGSIVAIGVFAQDPLGEITLVNRTGRIEVLFDKTEIYEAVIREFTAATRGRGVPAATGADGAKALLIATAVREAALTGVCQTISYGVVE</sequence>
<evidence type="ECO:0000313" key="5">
    <source>
        <dbReference type="Proteomes" id="UP000027471"/>
    </source>
</evidence>
<dbReference type="Gene3D" id="3.40.50.720">
    <property type="entry name" value="NAD(P)-binding Rossmann-like Domain"/>
    <property type="match status" value="1"/>
</dbReference>
<reference evidence="4 5" key="1">
    <citation type="journal article" date="2015" name="Antonie Van Leeuwenhoek">
        <title>Thioclava indica sp. nov., isolated from surface seawater of the Indian Ocean.</title>
        <authorList>
            <person name="Liu Y."/>
            <person name="Lai Q."/>
            <person name="Du J."/>
            <person name="Xu H."/>
            <person name="Jiang L."/>
            <person name="Shao Z."/>
        </authorList>
    </citation>
    <scope>NUCLEOTIDE SEQUENCE [LARGE SCALE GENOMIC DNA]</scope>
    <source>
        <strain evidence="4 5">DT23-4</strain>
    </source>
</reference>
<organism evidence="4 5">
    <name type="scientific">Thioclava indica</name>
    <dbReference type="NCBI Taxonomy" id="1353528"/>
    <lineage>
        <taxon>Bacteria</taxon>
        <taxon>Pseudomonadati</taxon>
        <taxon>Pseudomonadota</taxon>
        <taxon>Alphaproteobacteria</taxon>
        <taxon>Rhodobacterales</taxon>
        <taxon>Paracoccaceae</taxon>
        <taxon>Thioclava</taxon>
    </lineage>
</organism>
<dbReference type="STRING" id="1353528.DT23_16880"/>
<dbReference type="Gene3D" id="3.30.360.10">
    <property type="entry name" value="Dihydrodipicolinate Reductase, domain 2"/>
    <property type="match status" value="1"/>
</dbReference>
<keyword evidence="1" id="KW-0560">Oxidoreductase</keyword>
<dbReference type="Pfam" id="PF22725">
    <property type="entry name" value="GFO_IDH_MocA_C3"/>
    <property type="match status" value="1"/>
</dbReference>
<protein>
    <recommendedName>
        <fullName evidence="6">1,5-anhydro-D-fructose reductase</fullName>
    </recommendedName>
</protein>
<proteinExistence type="predicted"/>
<dbReference type="EMBL" id="AUNB01000039">
    <property type="protein sequence ID" value="KEO57928.1"/>
    <property type="molecule type" value="Genomic_DNA"/>
</dbReference>
<evidence type="ECO:0008006" key="6">
    <source>
        <dbReference type="Google" id="ProtNLM"/>
    </source>
</evidence>
<feature type="domain" description="GFO/IDH/MocA-like oxidoreductase" evidence="3">
    <location>
        <begin position="114"/>
        <end position="235"/>
    </location>
</feature>
<evidence type="ECO:0000259" key="3">
    <source>
        <dbReference type="Pfam" id="PF22725"/>
    </source>
</evidence>
<dbReference type="Proteomes" id="UP000027471">
    <property type="component" value="Unassembled WGS sequence"/>
</dbReference>
<accession>A0A074JQL5</accession>
<dbReference type="InterPro" id="IPR050463">
    <property type="entry name" value="Gfo/Idh/MocA_oxidrdct_glycsds"/>
</dbReference>
<dbReference type="GO" id="GO:0016491">
    <property type="term" value="F:oxidoreductase activity"/>
    <property type="evidence" value="ECO:0007669"/>
    <property type="project" value="UniProtKB-KW"/>
</dbReference>
<dbReference type="GO" id="GO:0000166">
    <property type="term" value="F:nucleotide binding"/>
    <property type="evidence" value="ECO:0007669"/>
    <property type="project" value="InterPro"/>
</dbReference>
<gene>
    <name evidence="4" type="ORF">DT23_16880</name>
</gene>
<feature type="domain" description="Gfo/Idh/MocA-like oxidoreductase N-terminal" evidence="2">
    <location>
        <begin position="9"/>
        <end position="106"/>
    </location>
</feature>
<dbReference type="Pfam" id="PF01408">
    <property type="entry name" value="GFO_IDH_MocA"/>
    <property type="match status" value="1"/>
</dbReference>
<dbReference type="SUPFAM" id="SSF55347">
    <property type="entry name" value="Glyceraldehyde-3-phosphate dehydrogenase-like, C-terminal domain"/>
    <property type="match status" value="1"/>
</dbReference>
<evidence type="ECO:0000313" key="4">
    <source>
        <dbReference type="EMBL" id="KEO57928.1"/>
    </source>
</evidence>
<keyword evidence="5" id="KW-1185">Reference proteome</keyword>
<dbReference type="InterPro" id="IPR036291">
    <property type="entry name" value="NAD(P)-bd_dom_sf"/>
</dbReference>
<comment type="caution">
    <text evidence="4">The sequence shown here is derived from an EMBL/GenBank/DDBJ whole genome shotgun (WGS) entry which is preliminary data.</text>
</comment>
<dbReference type="PANTHER" id="PTHR43818">
    <property type="entry name" value="BCDNA.GH03377"/>
    <property type="match status" value="1"/>
</dbReference>
<dbReference type="eggNOG" id="COG0673">
    <property type="taxonomic scope" value="Bacteria"/>
</dbReference>
<dbReference type="SUPFAM" id="SSF51735">
    <property type="entry name" value="NAD(P)-binding Rossmann-fold domains"/>
    <property type="match status" value="1"/>
</dbReference>
<dbReference type="InterPro" id="IPR000683">
    <property type="entry name" value="Gfo/Idh/MocA-like_OxRdtase_N"/>
</dbReference>
<dbReference type="PANTHER" id="PTHR43818:SF11">
    <property type="entry name" value="BCDNA.GH03377"/>
    <property type="match status" value="1"/>
</dbReference>
<evidence type="ECO:0000256" key="1">
    <source>
        <dbReference type="ARBA" id="ARBA00023002"/>
    </source>
</evidence>